<comment type="subcellular location">
    <subcellularLocation>
        <location evidence="1">Cytoplasm</location>
    </subcellularLocation>
</comment>
<keyword evidence="12" id="KW-0010">Activator</keyword>
<evidence type="ECO:0000256" key="18">
    <source>
        <dbReference type="PROSITE-ProRule" id="PRU00169"/>
    </source>
</evidence>
<keyword evidence="6 18" id="KW-0597">Phosphoprotein</keyword>
<dbReference type="SUPFAM" id="SSF52540">
    <property type="entry name" value="P-loop containing nucleoside triphosphate hydrolases"/>
    <property type="match status" value="1"/>
</dbReference>
<dbReference type="PANTHER" id="PTHR32071:SF95">
    <property type="entry name" value="DNA-BINDING TRANSCRIPTIONAL REGULATOR NTRC"/>
    <property type="match status" value="1"/>
</dbReference>
<dbReference type="InterPro" id="IPR027417">
    <property type="entry name" value="P-loop_NTPase"/>
</dbReference>
<comment type="function">
    <text evidence="15">May play the central regulatory role in sporulation. It may be an element of the effector pathway responsible for the activation of sporulation genes in response to nutritional stress. Spo0A may act in concert with spo0H (a sigma factor) to control the expression of some genes that are critical to the sporulation process.</text>
</comment>
<evidence type="ECO:0000256" key="12">
    <source>
        <dbReference type="ARBA" id="ARBA00023159"/>
    </source>
</evidence>
<evidence type="ECO:0000256" key="15">
    <source>
        <dbReference type="ARBA" id="ARBA00024867"/>
    </source>
</evidence>
<dbReference type="SUPFAM" id="SSF52172">
    <property type="entry name" value="CheY-like"/>
    <property type="match status" value="1"/>
</dbReference>
<dbReference type="FunFam" id="3.40.50.300:FF:000006">
    <property type="entry name" value="DNA-binding transcriptional regulator NtrC"/>
    <property type="match status" value="1"/>
</dbReference>
<dbReference type="GO" id="GO:0005737">
    <property type="term" value="C:cytoplasm"/>
    <property type="evidence" value="ECO:0007669"/>
    <property type="project" value="UniProtKB-SubCell"/>
</dbReference>
<dbReference type="Gene3D" id="1.10.10.60">
    <property type="entry name" value="Homeodomain-like"/>
    <property type="match status" value="1"/>
</dbReference>
<dbReference type="InterPro" id="IPR002197">
    <property type="entry name" value="HTH_Fis"/>
</dbReference>
<keyword evidence="4" id="KW-0963">Cytoplasm</keyword>
<evidence type="ECO:0000256" key="9">
    <source>
        <dbReference type="ARBA" id="ARBA00023012"/>
    </source>
</evidence>
<feature type="domain" description="Sigma-54 factor interaction" evidence="19">
    <location>
        <begin position="142"/>
        <end position="371"/>
    </location>
</feature>
<dbReference type="Pfam" id="PF00072">
    <property type="entry name" value="Response_reg"/>
    <property type="match status" value="1"/>
</dbReference>
<dbReference type="GO" id="GO:0043565">
    <property type="term" value="F:sequence-specific DNA binding"/>
    <property type="evidence" value="ECO:0007669"/>
    <property type="project" value="InterPro"/>
</dbReference>
<dbReference type="InterPro" id="IPR002078">
    <property type="entry name" value="Sigma_54_int"/>
</dbReference>
<keyword evidence="5" id="KW-0678">Repressor</keyword>
<evidence type="ECO:0000259" key="20">
    <source>
        <dbReference type="PROSITE" id="PS50110"/>
    </source>
</evidence>
<dbReference type="SMART" id="SM00448">
    <property type="entry name" value="REC"/>
    <property type="match status" value="1"/>
</dbReference>
<keyword evidence="9" id="KW-0902">Two-component regulatory system</keyword>
<evidence type="ECO:0000256" key="3">
    <source>
        <dbReference type="ARBA" id="ARBA00019059"/>
    </source>
</evidence>
<dbReference type="InterPro" id="IPR025944">
    <property type="entry name" value="Sigma_54_int_dom_CS"/>
</dbReference>
<dbReference type="Pfam" id="PF00158">
    <property type="entry name" value="Sigma54_activat"/>
    <property type="match status" value="1"/>
</dbReference>
<dbReference type="InterPro" id="IPR025662">
    <property type="entry name" value="Sigma_54_int_dom_ATP-bd_1"/>
</dbReference>
<gene>
    <name evidence="21" type="ORF">DXX99_03175</name>
</gene>
<name>A0A3D8P510_9THEO</name>
<evidence type="ECO:0000259" key="19">
    <source>
        <dbReference type="PROSITE" id="PS50045"/>
    </source>
</evidence>
<reference evidence="21 22" key="1">
    <citation type="submission" date="2018-08" db="EMBL/GenBank/DDBJ databases">
        <title>Form III RuBisCO-mediated autotrophy in Thermodesulfobium bacteria.</title>
        <authorList>
            <person name="Toshchakov S.V."/>
            <person name="Kublanov I.V."/>
            <person name="Frolov E."/>
            <person name="Bonch-Osmolovskaya E.A."/>
            <person name="Tourova T.P."/>
            <person name="Chernych N.A."/>
            <person name="Lebedinsky A.V."/>
        </authorList>
    </citation>
    <scope>NUCLEOTIDE SEQUENCE [LARGE SCALE GENOMIC DNA]</scope>
    <source>
        <strain evidence="21 22">SR</strain>
    </source>
</reference>
<accession>A0A3D8P510</accession>
<keyword evidence="13" id="KW-0804">Transcription</keyword>
<dbReference type="PROSITE" id="PS00675">
    <property type="entry name" value="SIGMA54_INTERACT_1"/>
    <property type="match status" value="1"/>
</dbReference>
<dbReference type="InterPro" id="IPR009057">
    <property type="entry name" value="Homeodomain-like_sf"/>
</dbReference>
<dbReference type="SMART" id="SM00382">
    <property type="entry name" value="AAA"/>
    <property type="match status" value="1"/>
</dbReference>
<dbReference type="PROSITE" id="PS50045">
    <property type="entry name" value="SIGMA54_INTERACT_4"/>
    <property type="match status" value="1"/>
</dbReference>
<proteinExistence type="predicted"/>
<protein>
    <recommendedName>
        <fullName evidence="3">DNA-binding transcriptional regulator NtrC</fullName>
    </recommendedName>
    <alternativeName>
        <fullName evidence="16">Nitrogen regulation protein NR(I)</fullName>
    </alternativeName>
    <alternativeName>
        <fullName evidence="17">Nitrogen regulator I</fullName>
    </alternativeName>
    <alternativeName>
        <fullName evidence="2">Stage 0 sporulation protein A homolog</fullName>
    </alternativeName>
</protein>
<evidence type="ECO:0000256" key="14">
    <source>
        <dbReference type="ARBA" id="ARBA00023231"/>
    </source>
</evidence>
<evidence type="ECO:0000256" key="1">
    <source>
        <dbReference type="ARBA" id="ARBA00004496"/>
    </source>
</evidence>
<dbReference type="PRINTS" id="PR01590">
    <property type="entry name" value="HTHFIS"/>
</dbReference>
<keyword evidence="22" id="KW-1185">Reference proteome</keyword>
<evidence type="ECO:0000256" key="16">
    <source>
        <dbReference type="ARBA" id="ARBA00029881"/>
    </source>
</evidence>
<keyword evidence="14" id="KW-0535">Nitrogen fixation</keyword>
<evidence type="ECO:0000256" key="8">
    <source>
        <dbReference type="ARBA" id="ARBA00022840"/>
    </source>
</evidence>
<dbReference type="AlphaFoldDB" id="A0A3D8P510"/>
<dbReference type="PROSITE" id="PS00688">
    <property type="entry name" value="SIGMA54_INTERACT_3"/>
    <property type="match status" value="1"/>
</dbReference>
<evidence type="ECO:0000313" key="22">
    <source>
        <dbReference type="Proteomes" id="UP000256329"/>
    </source>
</evidence>
<dbReference type="GO" id="GO:0005524">
    <property type="term" value="F:ATP binding"/>
    <property type="evidence" value="ECO:0007669"/>
    <property type="project" value="UniProtKB-KW"/>
</dbReference>
<dbReference type="RefSeq" id="WP_115792061.1">
    <property type="nucleotide sequence ID" value="NZ_QSLN01000002.1"/>
</dbReference>
<dbReference type="InterPro" id="IPR003593">
    <property type="entry name" value="AAA+_ATPase"/>
</dbReference>
<keyword evidence="8" id="KW-0067">ATP-binding</keyword>
<dbReference type="PROSITE" id="PS50110">
    <property type="entry name" value="RESPONSE_REGULATORY"/>
    <property type="match status" value="1"/>
</dbReference>
<dbReference type="InterPro" id="IPR025943">
    <property type="entry name" value="Sigma_54_int_dom_ATP-bd_2"/>
</dbReference>
<dbReference type="Gene3D" id="1.10.8.60">
    <property type="match status" value="1"/>
</dbReference>
<keyword evidence="7" id="KW-0547">Nucleotide-binding</keyword>
<evidence type="ECO:0000256" key="10">
    <source>
        <dbReference type="ARBA" id="ARBA00023015"/>
    </source>
</evidence>
<sequence length="463" mass="52041">MARLLVVDDEESVCQMLRDLLETEGYEVITALEAKEALEKLDREEVNAALIDIRMPDIDGLAFFKLLKEKGYTFPVILMTAYGSTDTAIEAMKLGAFDYVLKPFNIEELLLTVKKAVEVEALAREMEALRRELAGEAPTEELLGRSPAMIEVFKQIGKFADTDYTVLITGETGTGKELVAGALHRNSRRRQGPFVRINCAAIPENLLESELFGYERGAFTGAVSRKIGKFELAEGGTLFLDEIGELPLSMQAKLLRVLQEREFERVGGTRTIKVDARIIAATNRDLERMVKEGSFREDLYYRLNVVTIHVPPLRERKEDIPLLAEHFLRRAAAELGKAVQGFSPEAMRLLEAYDWPGNVRELRNVCERAVVLAQGPLILPEDLPLTLRQPEELGLGKGEIELRLRSGQTLAEILHDVERTVILKALREHNYNRTRTAQALGISRRTLHLKLKEYGLGGEEDSD</sequence>
<dbReference type="EMBL" id="QSLN01000002">
    <property type="protein sequence ID" value="RDV84320.1"/>
    <property type="molecule type" value="Genomic_DNA"/>
</dbReference>
<evidence type="ECO:0000256" key="2">
    <source>
        <dbReference type="ARBA" id="ARBA00018672"/>
    </source>
</evidence>
<dbReference type="GO" id="GO:0000160">
    <property type="term" value="P:phosphorelay signal transduction system"/>
    <property type="evidence" value="ECO:0007669"/>
    <property type="project" value="UniProtKB-KW"/>
</dbReference>
<dbReference type="PROSITE" id="PS00676">
    <property type="entry name" value="SIGMA54_INTERACT_2"/>
    <property type="match status" value="1"/>
</dbReference>
<organism evidence="21 22">
    <name type="scientific">Ammonifex thiophilus</name>
    <dbReference type="NCBI Taxonomy" id="444093"/>
    <lineage>
        <taxon>Bacteria</taxon>
        <taxon>Bacillati</taxon>
        <taxon>Bacillota</taxon>
        <taxon>Clostridia</taxon>
        <taxon>Thermoanaerobacterales</taxon>
        <taxon>Thermoanaerobacteraceae</taxon>
        <taxon>Ammonifex</taxon>
    </lineage>
</organism>
<evidence type="ECO:0000256" key="4">
    <source>
        <dbReference type="ARBA" id="ARBA00022490"/>
    </source>
</evidence>
<evidence type="ECO:0000256" key="17">
    <source>
        <dbReference type="ARBA" id="ARBA00031910"/>
    </source>
</evidence>
<evidence type="ECO:0000256" key="7">
    <source>
        <dbReference type="ARBA" id="ARBA00022741"/>
    </source>
</evidence>
<dbReference type="FunFam" id="1.10.8.60:FF:000014">
    <property type="entry name" value="DNA-binding transcriptional regulator NtrC"/>
    <property type="match status" value="1"/>
</dbReference>
<dbReference type="Pfam" id="PF02954">
    <property type="entry name" value="HTH_8"/>
    <property type="match status" value="1"/>
</dbReference>
<feature type="domain" description="Response regulatory" evidence="20">
    <location>
        <begin position="3"/>
        <end position="117"/>
    </location>
</feature>
<dbReference type="SUPFAM" id="SSF46689">
    <property type="entry name" value="Homeodomain-like"/>
    <property type="match status" value="1"/>
</dbReference>
<feature type="modified residue" description="4-aspartylphosphate" evidence="18">
    <location>
        <position position="52"/>
    </location>
</feature>
<evidence type="ECO:0000256" key="13">
    <source>
        <dbReference type="ARBA" id="ARBA00023163"/>
    </source>
</evidence>
<evidence type="ECO:0000313" key="21">
    <source>
        <dbReference type="EMBL" id="RDV84320.1"/>
    </source>
</evidence>
<keyword evidence="11" id="KW-0238">DNA-binding</keyword>
<evidence type="ECO:0000256" key="5">
    <source>
        <dbReference type="ARBA" id="ARBA00022491"/>
    </source>
</evidence>
<dbReference type="GO" id="GO:0006355">
    <property type="term" value="P:regulation of DNA-templated transcription"/>
    <property type="evidence" value="ECO:0007669"/>
    <property type="project" value="InterPro"/>
</dbReference>
<dbReference type="Pfam" id="PF25601">
    <property type="entry name" value="AAA_lid_14"/>
    <property type="match status" value="1"/>
</dbReference>
<dbReference type="CDD" id="cd00009">
    <property type="entry name" value="AAA"/>
    <property type="match status" value="1"/>
</dbReference>
<dbReference type="Gene3D" id="3.40.50.2300">
    <property type="match status" value="1"/>
</dbReference>
<dbReference type="OrthoDB" id="9803970at2"/>
<dbReference type="FunFam" id="3.40.50.2300:FF:000018">
    <property type="entry name" value="DNA-binding transcriptional regulator NtrC"/>
    <property type="match status" value="1"/>
</dbReference>
<dbReference type="Gene3D" id="3.40.50.300">
    <property type="entry name" value="P-loop containing nucleotide triphosphate hydrolases"/>
    <property type="match status" value="1"/>
</dbReference>
<dbReference type="Proteomes" id="UP000256329">
    <property type="component" value="Unassembled WGS sequence"/>
</dbReference>
<dbReference type="InterPro" id="IPR058031">
    <property type="entry name" value="AAA_lid_NorR"/>
</dbReference>
<evidence type="ECO:0000256" key="6">
    <source>
        <dbReference type="ARBA" id="ARBA00022553"/>
    </source>
</evidence>
<comment type="caution">
    <text evidence="21">The sequence shown here is derived from an EMBL/GenBank/DDBJ whole genome shotgun (WGS) entry which is preliminary data.</text>
</comment>
<dbReference type="PANTHER" id="PTHR32071">
    <property type="entry name" value="TRANSCRIPTIONAL REGULATORY PROTEIN"/>
    <property type="match status" value="1"/>
</dbReference>
<keyword evidence="10" id="KW-0805">Transcription regulation</keyword>
<dbReference type="InterPro" id="IPR011006">
    <property type="entry name" value="CheY-like_superfamily"/>
</dbReference>
<evidence type="ECO:0000256" key="11">
    <source>
        <dbReference type="ARBA" id="ARBA00023125"/>
    </source>
</evidence>
<dbReference type="InterPro" id="IPR001789">
    <property type="entry name" value="Sig_transdc_resp-reg_receiver"/>
</dbReference>